<evidence type="ECO:0000313" key="1">
    <source>
        <dbReference type="EMBL" id="MCV9386095.1"/>
    </source>
</evidence>
<evidence type="ECO:0000313" key="2">
    <source>
        <dbReference type="Proteomes" id="UP001300692"/>
    </source>
</evidence>
<keyword evidence="2" id="KW-1185">Reference proteome</keyword>
<dbReference type="EMBL" id="JAOYOD010000001">
    <property type="protein sequence ID" value="MCV9386095.1"/>
    <property type="molecule type" value="Genomic_DNA"/>
</dbReference>
<dbReference type="RefSeq" id="WP_264136880.1">
    <property type="nucleotide sequence ID" value="NZ_JAOYOD010000001.1"/>
</dbReference>
<name>A0ABT3CQV9_9BACT</name>
<accession>A0ABT3CQV9</accession>
<dbReference type="Proteomes" id="UP001300692">
    <property type="component" value="Unassembled WGS sequence"/>
</dbReference>
<evidence type="ECO:0008006" key="3">
    <source>
        <dbReference type="Google" id="ProtNLM"/>
    </source>
</evidence>
<proteinExistence type="predicted"/>
<comment type="caution">
    <text evidence="1">The sequence shown here is derived from an EMBL/GenBank/DDBJ whole genome shotgun (WGS) entry which is preliminary data.</text>
</comment>
<gene>
    <name evidence="1" type="ORF">N7U62_05440</name>
</gene>
<reference evidence="1 2" key="1">
    <citation type="submission" date="2022-10" db="EMBL/GenBank/DDBJ databases">
        <title>Comparative genomics and taxonomic characterization of three novel marine species of genus Reichenbachiella exhibiting antioxidant and polysaccharide degradation activities.</title>
        <authorList>
            <person name="Muhammad N."/>
            <person name="Lee Y.-J."/>
            <person name="Ko J."/>
            <person name="Kim S.-G."/>
        </authorList>
    </citation>
    <scope>NUCLEOTIDE SEQUENCE [LARGE SCALE GENOMIC DNA]</scope>
    <source>
        <strain evidence="1 2">ABR2-5</strain>
    </source>
</reference>
<organism evidence="1 2">
    <name type="scientific">Reichenbachiella ulvae</name>
    <dbReference type="NCBI Taxonomy" id="2980104"/>
    <lineage>
        <taxon>Bacteria</taxon>
        <taxon>Pseudomonadati</taxon>
        <taxon>Bacteroidota</taxon>
        <taxon>Cytophagia</taxon>
        <taxon>Cytophagales</taxon>
        <taxon>Reichenbachiellaceae</taxon>
        <taxon>Reichenbachiella</taxon>
    </lineage>
</organism>
<protein>
    <recommendedName>
        <fullName evidence="3">DUF4178 domain-containing protein</fullName>
    </recommendedName>
</protein>
<sequence>MPDSERLGTHYFPIQVGQFHIYEVEETNYYLIGPETENYQLRVEAVDSVMLSSGEVQYTIHRSRRLDENSEWKLDSIWNTSVSLNKVVANENNVSFVKLVFPIDEGSEWDANVFNSRSAEYYRYADQRSDTTLADQSYTQTIRVIHSDEGFDSVGRDDRFEVYAPHAGLIYKEMHVWAYFQEDGQVDPNKIVSGRDLKQVLISYGQRD</sequence>